<evidence type="ECO:0000259" key="1">
    <source>
        <dbReference type="Pfam" id="PF00149"/>
    </source>
</evidence>
<dbReference type="Gene3D" id="3.60.21.10">
    <property type="match status" value="1"/>
</dbReference>
<dbReference type="GO" id="GO:0016787">
    <property type="term" value="F:hydrolase activity"/>
    <property type="evidence" value="ECO:0007669"/>
    <property type="project" value="InterPro"/>
</dbReference>
<feature type="domain" description="Calcineurin-like phosphoesterase" evidence="1">
    <location>
        <begin position="19"/>
        <end position="229"/>
    </location>
</feature>
<dbReference type="PANTHER" id="PTHR43143">
    <property type="entry name" value="METALLOPHOSPHOESTERASE, CALCINEURIN SUPERFAMILY"/>
    <property type="match status" value="1"/>
</dbReference>
<dbReference type="Pfam" id="PF00149">
    <property type="entry name" value="Metallophos"/>
    <property type="match status" value="1"/>
</dbReference>
<evidence type="ECO:0000313" key="2">
    <source>
        <dbReference type="EMBL" id="PZW29186.1"/>
    </source>
</evidence>
<reference evidence="2 3" key="1">
    <citation type="submission" date="2018-06" db="EMBL/GenBank/DDBJ databases">
        <title>Genomic Encyclopedia of Archaeal and Bacterial Type Strains, Phase II (KMG-II): from individual species to whole genera.</title>
        <authorList>
            <person name="Goeker M."/>
        </authorList>
    </citation>
    <scope>NUCLEOTIDE SEQUENCE [LARGE SCALE GENOMIC DNA]</scope>
    <source>
        <strain evidence="2 3">ATCC BAA-1881</strain>
    </source>
</reference>
<name>A0A326U5G0_THEHA</name>
<evidence type="ECO:0000313" key="3">
    <source>
        <dbReference type="Proteomes" id="UP000248806"/>
    </source>
</evidence>
<dbReference type="AlphaFoldDB" id="A0A326U5G0"/>
<dbReference type="RefSeq" id="WP_111323150.1">
    <property type="nucleotide sequence ID" value="NZ_BIFX01000001.1"/>
</dbReference>
<proteinExistence type="predicted"/>
<gene>
    <name evidence="2" type="ORF">EI42_02907</name>
</gene>
<keyword evidence="3" id="KW-1185">Reference proteome</keyword>
<accession>A0A326U5G0</accession>
<sequence length="316" mass="36306">MKELHLEADQGKPEKPLLHFWGLGDLHYRATDSWQPLHRPRMQQMYEDLHEIWQAEGEPAFCVSPGDIADRGAPINFELAKRDIAAHLKHIPFYPGLGNHEYFLETWESEPRKPEAFTEAWGFPIRYAWTAGDFAFLMLDQPVTESTDVIFSQEALDFLDTTLSEHAERKAIIFAHCPLHNTVLDRDPEKNLDDDSLDPYFFVSNSDEVRAVLARHQNAALYISGHTHSGWGSPQLVCTEQLGEHPVTHLNLMSPWYTGMTGPTPNPDWDHLIYVADTPDLLVTFGFYLYETRAIVRARSHNTKCRLGQWEIPLCR</sequence>
<protein>
    <submittedName>
        <fullName evidence="2">3',5'-cyclic AMP phosphodiesterase CpdA</fullName>
    </submittedName>
</protein>
<dbReference type="Proteomes" id="UP000248806">
    <property type="component" value="Unassembled WGS sequence"/>
</dbReference>
<comment type="caution">
    <text evidence="2">The sequence shown here is derived from an EMBL/GenBank/DDBJ whole genome shotgun (WGS) entry which is preliminary data.</text>
</comment>
<dbReference type="EMBL" id="QKUF01000009">
    <property type="protein sequence ID" value="PZW29186.1"/>
    <property type="molecule type" value="Genomic_DNA"/>
</dbReference>
<dbReference type="OrthoDB" id="9809781at2"/>
<dbReference type="InterPro" id="IPR004843">
    <property type="entry name" value="Calcineurin-like_PHP"/>
</dbReference>
<dbReference type="InterPro" id="IPR051918">
    <property type="entry name" value="STPP_CPPED1"/>
</dbReference>
<organism evidence="2 3">
    <name type="scientific">Thermosporothrix hazakensis</name>
    <dbReference type="NCBI Taxonomy" id="644383"/>
    <lineage>
        <taxon>Bacteria</taxon>
        <taxon>Bacillati</taxon>
        <taxon>Chloroflexota</taxon>
        <taxon>Ktedonobacteria</taxon>
        <taxon>Ktedonobacterales</taxon>
        <taxon>Thermosporotrichaceae</taxon>
        <taxon>Thermosporothrix</taxon>
    </lineage>
</organism>
<dbReference type="SUPFAM" id="SSF56300">
    <property type="entry name" value="Metallo-dependent phosphatases"/>
    <property type="match status" value="1"/>
</dbReference>
<dbReference type="InterPro" id="IPR029052">
    <property type="entry name" value="Metallo-depent_PP-like"/>
</dbReference>
<dbReference type="PANTHER" id="PTHR43143:SF1">
    <property type="entry name" value="SERINE_THREONINE-PROTEIN PHOSPHATASE CPPED1"/>
    <property type="match status" value="1"/>
</dbReference>